<accession>A0A9X1JSB3</accession>
<dbReference type="Gene3D" id="2.180.10.10">
    <property type="entry name" value="RHS repeat-associated core"/>
    <property type="match status" value="1"/>
</dbReference>
<proteinExistence type="predicted"/>
<reference evidence="1" key="1">
    <citation type="submission" date="2021-04" db="EMBL/GenBank/DDBJ databases">
        <authorList>
            <person name="Pira H."/>
            <person name="Risdian C."/>
            <person name="Wink J."/>
        </authorList>
    </citation>
    <scope>NUCLEOTIDE SEQUENCE</scope>
    <source>
        <strain evidence="1">WHY3</strain>
    </source>
</reference>
<protein>
    <submittedName>
        <fullName evidence="1">RHS repeat-associated core domain-containing protein</fullName>
    </submittedName>
</protein>
<name>A0A9X1JSB3_9FLAO</name>
<organism evidence="1 2">
    <name type="scientific">Winogradskyella luteola</name>
    <dbReference type="NCBI Taxonomy" id="2828330"/>
    <lineage>
        <taxon>Bacteria</taxon>
        <taxon>Pseudomonadati</taxon>
        <taxon>Bacteroidota</taxon>
        <taxon>Flavobacteriia</taxon>
        <taxon>Flavobacteriales</taxon>
        <taxon>Flavobacteriaceae</taxon>
        <taxon>Winogradskyella</taxon>
    </lineage>
</organism>
<dbReference type="Proteomes" id="UP001138894">
    <property type="component" value="Unassembled WGS sequence"/>
</dbReference>
<feature type="non-terminal residue" evidence="1">
    <location>
        <position position="195"/>
    </location>
</feature>
<dbReference type="AlphaFoldDB" id="A0A9X1JSB3"/>
<evidence type="ECO:0000313" key="1">
    <source>
        <dbReference type="EMBL" id="MBV7270758.1"/>
    </source>
</evidence>
<dbReference type="EMBL" id="JAGSPD010000047">
    <property type="protein sequence ID" value="MBV7270758.1"/>
    <property type="molecule type" value="Genomic_DNA"/>
</dbReference>
<evidence type="ECO:0000313" key="2">
    <source>
        <dbReference type="Proteomes" id="UP001138894"/>
    </source>
</evidence>
<feature type="non-terminal residue" evidence="1">
    <location>
        <position position="1"/>
    </location>
</feature>
<keyword evidence="2" id="KW-1185">Reference proteome</keyword>
<sequence>MPHDTYYVHDHYGNLSFVLPPKAEPHADKPDATELAELCYQYVYDDLNRLVEKKIPGKGWEHIVYNKLDLPIMTQDANLRAKDQWLVTKYDVFGRVAYTGMKTSTSTRIQFQSFFDADPATVPQYESRTTNTGYLGTYYTTRARPTTVDEILTINYYDDYSFNIAGGSPQTAYGVTPITNVKGLATGSKVRVLGT</sequence>
<gene>
    <name evidence="1" type="ORF">KCG49_16360</name>
</gene>
<comment type="caution">
    <text evidence="1">The sequence shown here is derived from an EMBL/GenBank/DDBJ whole genome shotgun (WGS) entry which is preliminary data.</text>
</comment>